<protein>
    <submittedName>
        <fullName evidence="5">GntR family transcriptional regulator</fullName>
    </submittedName>
</protein>
<organism evidence="5 6">
    <name type="scientific">Paenibacillus oryzae</name>
    <dbReference type="NCBI Taxonomy" id="1844972"/>
    <lineage>
        <taxon>Bacteria</taxon>
        <taxon>Bacillati</taxon>
        <taxon>Bacillota</taxon>
        <taxon>Bacilli</taxon>
        <taxon>Bacillales</taxon>
        <taxon>Paenibacillaceae</taxon>
        <taxon>Paenibacillus</taxon>
    </lineage>
</organism>
<dbReference type="Proteomes" id="UP000092024">
    <property type="component" value="Unassembled WGS sequence"/>
</dbReference>
<sequence length="128" mass="14477">MPIDFDNNLPIYLQIINYIKRQIVVGKLGPGDKIESVRELAAELQINPNTIQRTFQELEREGIVETRRGMGRYVTSEESKILSIKKDMAGALLDHFVTGMKELGFGERDIVELVSDAIRQQGQTEEGN</sequence>
<dbReference type="SUPFAM" id="SSF46785">
    <property type="entry name" value="Winged helix' DNA-binding domain"/>
    <property type="match status" value="1"/>
</dbReference>
<evidence type="ECO:0000256" key="1">
    <source>
        <dbReference type="ARBA" id="ARBA00023015"/>
    </source>
</evidence>
<dbReference type="InterPro" id="IPR036388">
    <property type="entry name" value="WH-like_DNA-bd_sf"/>
</dbReference>
<accession>A0A1A5YHF6</accession>
<dbReference type="PANTHER" id="PTHR38445">
    <property type="entry name" value="HTH-TYPE TRANSCRIPTIONAL REPRESSOR YTRA"/>
    <property type="match status" value="1"/>
</dbReference>
<dbReference type="CDD" id="cd07377">
    <property type="entry name" value="WHTH_GntR"/>
    <property type="match status" value="1"/>
</dbReference>
<name>A0A1A5YHF6_9BACL</name>
<dbReference type="Gene3D" id="1.10.10.10">
    <property type="entry name" value="Winged helix-like DNA-binding domain superfamily/Winged helix DNA-binding domain"/>
    <property type="match status" value="1"/>
</dbReference>
<dbReference type="InterPro" id="IPR000524">
    <property type="entry name" value="Tscrpt_reg_HTH_GntR"/>
</dbReference>
<keyword evidence="2" id="KW-0238">DNA-binding</keyword>
<dbReference type="AlphaFoldDB" id="A0A1A5YHF6"/>
<comment type="caution">
    <text evidence="5">The sequence shown here is derived from an EMBL/GenBank/DDBJ whole genome shotgun (WGS) entry which is preliminary data.</text>
</comment>
<evidence type="ECO:0000313" key="5">
    <source>
        <dbReference type="EMBL" id="OBR65096.1"/>
    </source>
</evidence>
<dbReference type="PROSITE" id="PS50949">
    <property type="entry name" value="HTH_GNTR"/>
    <property type="match status" value="1"/>
</dbReference>
<dbReference type="EMBL" id="LYPA01000064">
    <property type="protein sequence ID" value="OBR65096.1"/>
    <property type="molecule type" value="Genomic_DNA"/>
</dbReference>
<dbReference type="SMART" id="SM00345">
    <property type="entry name" value="HTH_GNTR"/>
    <property type="match status" value="1"/>
</dbReference>
<evidence type="ECO:0000313" key="6">
    <source>
        <dbReference type="Proteomes" id="UP000092024"/>
    </source>
</evidence>
<evidence type="ECO:0000256" key="3">
    <source>
        <dbReference type="ARBA" id="ARBA00023163"/>
    </source>
</evidence>
<evidence type="ECO:0000256" key="2">
    <source>
        <dbReference type="ARBA" id="ARBA00023125"/>
    </source>
</evidence>
<gene>
    <name evidence="5" type="ORF">A7K91_05940</name>
</gene>
<feature type="domain" description="HTH gntR-type" evidence="4">
    <location>
        <begin position="9"/>
        <end position="77"/>
    </location>
</feature>
<evidence type="ECO:0000259" key="4">
    <source>
        <dbReference type="PROSITE" id="PS50949"/>
    </source>
</evidence>
<dbReference type="GO" id="GO:0003700">
    <property type="term" value="F:DNA-binding transcription factor activity"/>
    <property type="evidence" value="ECO:0007669"/>
    <property type="project" value="InterPro"/>
</dbReference>
<dbReference type="PANTHER" id="PTHR38445:SF6">
    <property type="entry name" value="GNTR-FAMILY TRANSCRIPTIONAL REGULATOR"/>
    <property type="match status" value="1"/>
</dbReference>
<keyword evidence="6" id="KW-1185">Reference proteome</keyword>
<dbReference type="STRING" id="1844972.A7K91_05940"/>
<dbReference type="GO" id="GO:0003677">
    <property type="term" value="F:DNA binding"/>
    <property type="evidence" value="ECO:0007669"/>
    <property type="project" value="UniProtKB-KW"/>
</dbReference>
<keyword evidence="1" id="KW-0805">Transcription regulation</keyword>
<proteinExistence type="predicted"/>
<dbReference type="Pfam" id="PF00392">
    <property type="entry name" value="GntR"/>
    <property type="match status" value="1"/>
</dbReference>
<dbReference type="InterPro" id="IPR036390">
    <property type="entry name" value="WH_DNA-bd_sf"/>
</dbReference>
<reference evidence="5 6" key="1">
    <citation type="submission" date="2016-05" db="EMBL/GenBank/DDBJ databases">
        <title>Paenibacillus oryzae. sp. nov., isolated from the rice root.</title>
        <authorList>
            <person name="Zhang J."/>
            <person name="Zhang X."/>
        </authorList>
    </citation>
    <scope>NUCLEOTIDE SEQUENCE [LARGE SCALE GENOMIC DNA]</scope>
    <source>
        <strain evidence="5 6">1DrF-4</strain>
    </source>
</reference>
<dbReference type="RefSeq" id="WP_068684431.1">
    <property type="nucleotide sequence ID" value="NZ_LYPA01000064.1"/>
</dbReference>
<dbReference type="OrthoDB" id="362473at2"/>
<keyword evidence="3" id="KW-0804">Transcription</keyword>